<dbReference type="RefSeq" id="WP_006078472.1">
    <property type="nucleotide sequence ID" value="NZ_AOMD01000028.1"/>
</dbReference>
<gene>
    <name evidence="2" type="ORF">C449_13072</name>
</gene>
<sequence length="126" mass="13786">MVDLPWSRGGRETGEDGTDPVEEHADAIVVCAFQDGTLSVYEDRVVIERAGRSKFDDKTISSDEIRGVDYSEGITIGYLQIEQTGVEVDAGGLLSDPVNENTLHFGRGNRECAREAREEILGQARA</sequence>
<dbReference type="OrthoDB" id="329240at2157"/>
<dbReference type="InParanoid" id="M0MDA3"/>
<reference evidence="2 3" key="1">
    <citation type="journal article" date="2014" name="PLoS Genet.">
        <title>Phylogenetically driven sequencing of extremely halophilic archaea reveals strategies for static and dynamic osmo-response.</title>
        <authorList>
            <person name="Becker E.A."/>
            <person name="Seitzer P.M."/>
            <person name="Tritt A."/>
            <person name="Larsen D."/>
            <person name="Krusor M."/>
            <person name="Yao A.I."/>
            <person name="Wu D."/>
            <person name="Madern D."/>
            <person name="Eisen J.A."/>
            <person name="Darling A.E."/>
            <person name="Facciotti M.T."/>
        </authorList>
    </citation>
    <scope>NUCLEOTIDE SEQUENCE [LARGE SCALE GENOMIC DNA]</scope>
    <source>
        <strain evidence="2 3">DSM 5350</strain>
    </source>
</reference>
<evidence type="ECO:0008006" key="4">
    <source>
        <dbReference type="Google" id="ProtNLM"/>
    </source>
</evidence>
<dbReference type="PATRIC" id="fig|1227455.4.peg.2672"/>
<feature type="region of interest" description="Disordered" evidence="1">
    <location>
        <begin position="1"/>
        <end position="22"/>
    </location>
</feature>
<accession>M0MDA3</accession>
<name>M0MDA3_9EURY</name>
<protein>
    <recommendedName>
        <fullName evidence="4">YokE-like PH domain-containing protein</fullName>
    </recommendedName>
</protein>
<evidence type="ECO:0000313" key="2">
    <source>
        <dbReference type="EMBL" id="EMA43752.1"/>
    </source>
</evidence>
<evidence type="ECO:0000313" key="3">
    <source>
        <dbReference type="Proteomes" id="UP000011669"/>
    </source>
</evidence>
<keyword evidence="3" id="KW-1185">Reference proteome</keyword>
<proteinExistence type="predicted"/>
<dbReference type="Proteomes" id="UP000011669">
    <property type="component" value="Unassembled WGS sequence"/>
</dbReference>
<dbReference type="EMBL" id="AOMD01000028">
    <property type="protein sequence ID" value="EMA43752.1"/>
    <property type="molecule type" value="Genomic_DNA"/>
</dbReference>
<evidence type="ECO:0000256" key="1">
    <source>
        <dbReference type="SAM" id="MobiDB-lite"/>
    </source>
</evidence>
<organism evidence="2 3">
    <name type="scientific">Halococcus saccharolyticus DSM 5350</name>
    <dbReference type="NCBI Taxonomy" id="1227455"/>
    <lineage>
        <taxon>Archaea</taxon>
        <taxon>Methanobacteriati</taxon>
        <taxon>Methanobacteriota</taxon>
        <taxon>Stenosarchaea group</taxon>
        <taxon>Halobacteria</taxon>
        <taxon>Halobacteriales</taxon>
        <taxon>Halococcaceae</taxon>
        <taxon>Halococcus</taxon>
    </lineage>
</organism>
<comment type="caution">
    <text evidence="2">The sequence shown here is derived from an EMBL/GenBank/DDBJ whole genome shotgun (WGS) entry which is preliminary data.</text>
</comment>
<dbReference type="AlphaFoldDB" id="M0MDA3"/>